<dbReference type="PANTHER" id="PTHR31912:SF34">
    <property type="entry name" value="NOTOCHORD-RELATED PROTEIN"/>
    <property type="match status" value="1"/>
</dbReference>
<evidence type="ECO:0000313" key="3">
    <source>
        <dbReference type="Proteomes" id="UP000001555"/>
    </source>
</evidence>
<dbReference type="EMBL" id="ABJB010818154">
    <property type="status" value="NOT_ANNOTATED_CDS"/>
    <property type="molecule type" value="Genomic_DNA"/>
</dbReference>
<evidence type="ECO:0000313" key="2">
    <source>
        <dbReference type="EnsemblMetazoa" id="ISCW024877-PA"/>
    </source>
</evidence>
<organism>
    <name type="scientific">Ixodes scapularis</name>
    <name type="common">Black-legged tick</name>
    <name type="synonym">Deer tick</name>
    <dbReference type="NCBI Taxonomy" id="6945"/>
    <lineage>
        <taxon>Eukaryota</taxon>
        <taxon>Metazoa</taxon>
        <taxon>Ecdysozoa</taxon>
        <taxon>Arthropoda</taxon>
        <taxon>Chelicerata</taxon>
        <taxon>Arachnida</taxon>
        <taxon>Acari</taxon>
        <taxon>Parasitiformes</taxon>
        <taxon>Ixodida</taxon>
        <taxon>Ixodoidea</taxon>
        <taxon>Ixodidae</taxon>
        <taxon>Ixodinae</taxon>
        <taxon>Ixodes</taxon>
    </lineage>
</organism>
<dbReference type="VEuPathDB" id="VectorBase:ISCI024877"/>
<dbReference type="VEuPathDB" id="VectorBase:ISCW024877"/>
<dbReference type="VEuPathDB" id="VectorBase:ISCP_017275"/>
<dbReference type="HOGENOM" id="CLU_020243_1_0_1"/>
<feature type="non-terminal residue" evidence="1">
    <location>
        <position position="261"/>
    </location>
</feature>
<sequence length="261" mass="29273">MIVTVVGVVGDNLSLHRVGGFSACFGKRKVCRFCLASSKKLTQLPNEACCVIRTADTQKSQIAAVEVNPANSKLYGVKGKSPLLSLPDFDVTVQLLPDAMHDVLEGGVAFVLKHVLKELISSRVLKPSCLDVISEFSFGFHDKKSKPPSANKADGKLKGTASQKWCLFCLLPQLLAEDIPVGKKFWEVYLKYREIVNIILADQIPEDATVFLAVLIDAFLRQLVRLFPGLRLIPKLHYLVHYPRMIRMFGPPRRYWSMRFE</sequence>
<dbReference type="PANTHER" id="PTHR31912">
    <property type="entry name" value="IP13529P"/>
    <property type="match status" value="1"/>
</dbReference>
<dbReference type="AlphaFoldDB" id="B7QH41"/>
<dbReference type="EnsemblMetazoa" id="ISCW024877-RA">
    <property type="protein sequence ID" value="ISCW024877-PA"/>
    <property type="gene ID" value="ISCW024877"/>
</dbReference>
<proteinExistence type="predicted"/>
<dbReference type="InParanoid" id="B7QH41"/>
<protein>
    <submittedName>
        <fullName evidence="1 2">Uncharacterized protein</fullName>
    </submittedName>
</protein>
<dbReference type="Proteomes" id="UP000001555">
    <property type="component" value="Unassembled WGS sequence"/>
</dbReference>
<accession>B7QH41</accession>
<dbReference type="OrthoDB" id="10056610at2759"/>
<reference evidence="2" key="2">
    <citation type="submission" date="2020-05" db="UniProtKB">
        <authorList>
            <consortium name="EnsemblMetazoa"/>
        </authorList>
    </citation>
    <scope>IDENTIFICATION</scope>
    <source>
        <strain evidence="2">wikel</strain>
    </source>
</reference>
<reference evidence="1 3" key="1">
    <citation type="submission" date="2008-03" db="EMBL/GenBank/DDBJ databases">
        <title>Annotation of Ixodes scapularis.</title>
        <authorList>
            <consortium name="Ixodes scapularis Genome Project Consortium"/>
            <person name="Caler E."/>
            <person name="Hannick L.I."/>
            <person name="Bidwell S."/>
            <person name="Joardar V."/>
            <person name="Thiagarajan M."/>
            <person name="Amedeo P."/>
            <person name="Galinsky K.J."/>
            <person name="Schobel S."/>
            <person name="Inman J."/>
            <person name="Hostetler J."/>
            <person name="Miller J."/>
            <person name="Hammond M."/>
            <person name="Megy K."/>
            <person name="Lawson D."/>
            <person name="Kodira C."/>
            <person name="Sutton G."/>
            <person name="Meyer J."/>
            <person name="Hill C.A."/>
            <person name="Birren B."/>
            <person name="Nene V."/>
            <person name="Collins F."/>
            <person name="Alarcon-Chaidez F."/>
            <person name="Wikel S."/>
            <person name="Strausberg R."/>
        </authorList>
    </citation>
    <scope>NUCLEOTIDE SEQUENCE [LARGE SCALE GENOMIC DNA]</scope>
    <source>
        <strain evidence="3">Wikel</strain>
        <strain evidence="1">Wikel colony</strain>
    </source>
</reference>
<dbReference type="PaxDb" id="6945-B7QH41"/>
<name>B7QH41_IXOSC</name>
<gene>
    <name evidence="1" type="ORF">IscW_ISCW024877</name>
</gene>
<evidence type="ECO:0000313" key="1">
    <source>
        <dbReference type="EMBL" id="EEC18163.1"/>
    </source>
</evidence>
<keyword evidence="3" id="KW-1185">Reference proteome</keyword>
<dbReference type="EMBL" id="DS936551">
    <property type="protein sequence ID" value="EEC18163.1"/>
    <property type="molecule type" value="Genomic_DNA"/>
</dbReference>